<dbReference type="HOGENOM" id="CLU_2605269_0_0_6"/>
<dbReference type="PIR" id="D82729">
    <property type="entry name" value="D82729"/>
</dbReference>
<accession>Q9PEH6</accession>
<evidence type="ECO:0000313" key="2">
    <source>
        <dbReference type="Proteomes" id="UP000000812"/>
    </source>
</evidence>
<evidence type="ECO:0000313" key="1">
    <source>
        <dbReference type="EMBL" id="AAF83862.1"/>
    </source>
</evidence>
<dbReference type="EMBL" id="AE003849">
    <property type="protein sequence ID" value="AAF83862.1"/>
    <property type="molecule type" value="Genomic_DNA"/>
</dbReference>
<protein>
    <submittedName>
        <fullName evidence="1">Uncharacterized protein</fullName>
    </submittedName>
</protein>
<dbReference type="Proteomes" id="UP000000812">
    <property type="component" value="Chromosome"/>
</dbReference>
<gene>
    <name evidence="1" type="ordered locus">XF_1052</name>
</gene>
<dbReference type="AlphaFoldDB" id="Q9PEH6"/>
<organism evidence="1 2">
    <name type="scientific">Xylella fastidiosa (strain 9a5c)</name>
    <dbReference type="NCBI Taxonomy" id="160492"/>
    <lineage>
        <taxon>Bacteria</taxon>
        <taxon>Pseudomonadati</taxon>
        <taxon>Pseudomonadota</taxon>
        <taxon>Gammaproteobacteria</taxon>
        <taxon>Lysobacterales</taxon>
        <taxon>Lysobacteraceae</taxon>
        <taxon>Xylella</taxon>
    </lineage>
</organism>
<name>Q9PEH6_XYLFA</name>
<sequence>MCYSGGYRIPTSTWYTQIPIVKQALSIQVLTFFLHYQCRIASFTLLGLASCEEREKPQQREETWKADTKGISCLAVKFK</sequence>
<proteinExistence type="predicted"/>
<dbReference type="KEGG" id="xfa:XF_1052"/>
<reference evidence="1 2" key="1">
    <citation type="journal article" date="2000" name="Nature">
        <title>The genome sequence of the plant pathogen Xylella fastidiosa.</title>
        <authorList>
            <person name="Simpson A.J."/>
            <person name="Reinach F.C."/>
            <person name="Arruda P."/>
            <person name="Abreu F.A."/>
            <person name="Acencio M."/>
            <person name="Alvarenga R."/>
            <person name="Alves L.M."/>
            <person name="Araya J.E."/>
            <person name="Baia G.S."/>
            <person name="Baptista C.S."/>
            <person name="Barros M.H."/>
            <person name="Bonaccorsi E.D."/>
            <person name="Bordin S."/>
            <person name="Bove J.M."/>
            <person name="Briones M.R."/>
            <person name="Bueno M.R."/>
            <person name="Camargo A.A."/>
            <person name="Camargo L.E."/>
            <person name="Carraro D.M."/>
            <person name="Carrer H."/>
            <person name="Colauto N.B."/>
            <person name="Colombo C."/>
            <person name="Costa F.F."/>
            <person name="Costa M.C."/>
            <person name="Costa-Neto C.M."/>
            <person name="Coutinho L.L."/>
            <person name="Cristofani M."/>
            <person name="Dias-Neto E."/>
            <person name="Docena C."/>
            <person name="El-Dorry H."/>
            <person name="Facincani A.P."/>
            <person name="Ferreira A.J."/>
            <person name="Ferreira V.C."/>
            <person name="Ferro J.A."/>
            <person name="Fraga J.S."/>
            <person name="Franca S.C."/>
            <person name="Franco M.C."/>
            <person name="Frohme M."/>
            <person name="Furlan L.R."/>
            <person name="Garnier M."/>
            <person name="Goldman G.H."/>
            <person name="Goldman M.H."/>
            <person name="Gomes S.L."/>
            <person name="Gruber A."/>
            <person name="Ho P.L."/>
            <person name="Hoheisel J.D."/>
            <person name="Junqueira M.L."/>
            <person name="Kemper E.L."/>
            <person name="Kitajima J.P."/>
            <person name="Krieger J.E."/>
            <person name="Kuramae E.E."/>
            <person name="Laigret F."/>
            <person name="Lambais M.R."/>
            <person name="Leite L.C."/>
            <person name="Lemos E.G."/>
            <person name="Lemos M.V."/>
            <person name="Lopes S.A."/>
            <person name="Lopes C.R."/>
            <person name="Machado J.A."/>
            <person name="Machado M.A."/>
            <person name="Madeira A.M."/>
            <person name="Madeira H.M."/>
            <person name="Marino C.L."/>
            <person name="Marques M.V."/>
            <person name="Martins E.A."/>
            <person name="Martins E.M."/>
            <person name="Matsukuma A.Y."/>
            <person name="Menck C.F."/>
            <person name="Miracca E.C."/>
            <person name="Miyaki C.Y."/>
            <person name="Monteriro-Vitorello C.B."/>
            <person name="Moon D.H."/>
            <person name="Nagai M.A."/>
            <person name="Nascimento A.L."/>
            <person name="Netto L.E."/>
            <person name="Nhani A.Jr."/>
            <person name="Nobrega F.G."/>
            <person name="Nunes L.R."/>
            <person name="Oliveira M.A."/>
            <person name="de Oliveira M.C."/>
            <person name="de Oliveira R.C."/>
            <person name="Palmieri D.A."/>
            <person name="Paris A."/>
            <person name="Peixoto B.R."/>
            <person name="Pereira G.A."/>
            <person name="Pereira H.A.Jr."/>
            <person name="Pesquero J.B."/>
            <person name="Quaggio R.B."/>
            <person name="Roberto P.G."/>
            <person name="Rodrigues V."/>
            <person name="de M Rosa A.J."/>
            <person name="de Rosa V.E.Jr."/>
            <person name="de Sa R.G."/>
            <person name="Santelli R.V."/>
            <person name="Sawasaki H.E."/>
            <person name="da Silva A.C."/>
            <person name="da Silva A.M."/>
            <person name="da Silva F.R."/>
            <person name="da Silva W.A.Jr."/>
            <person name="da Silveira J.F."/>
            <person name="Silvestri M.L."/>
            <person name="Siqueira W.J."/>
            <person name="de Souza A.A."/>
            <person name="de Souza A.P."/>
            <person name="Terenzi M.F."/>
            <person name="Truffi D."/>
            <person name="Tsai S.M."/>
            <person name="Tsuhako M.H."/>
            <person name="Vallada H."/>
            <person name="Van Sluys M.A."/>
            <person name="Verjovski-Almeida S."/>
            <person name="Vettore A.L."/>
            <person name="Zago M.A."/>
            <person name="Zatz M."/>
            <person name="Meidanis J."/>
            <person name="Setubal J.C."/>
        </authorList>
    </citation>
    <scope>NUCLEOTIDE SEQUENCE [LARGE SCALE GENOMIC DNA]</scope>
    <source>
        <strain evidence="1 2">9a5c</strain>
    </source>
</reference>
<dbReference type="STRING" id="160492.XF_1052"/>